<keyword evidence="2" id="KW-1185">Reference proteome</keyword>
<sequence>MAAVSGSAAVGGDIWKAHMAMALVQFFSGGYHVITKVALNVGVNQLVFCVYRDLLALAILAPIAYFREKRTRPPMTRRLFISFFFLGLTGIFGNQLLFLIGLTYTNPTYAAAIQPAIPVFTFILAVLMGTERVNLLRSEGQAKVGGTLICVLGAILMVLYRGPALIGYSEMDLIVQSEISARGQPEPSGWLVGGLLDLGFDHFHLGVLCLIGNCMCMATFLAIQAPVLKKYPSNLSVTAYSYLFGAAFMVLTALVMNDDSIDWSLTRSELFAVIYAGTIASALNYGLLTWCNKILGPSLVALYNPLQPAASAFLSQLFLGSPIYLGSVLGGGLIIAGLYTVTWASHMERQAAGLGVLPHNSRISEPLTHKDGLINMTTYQIGQIFSDYVAHLHLAVDCTERRLWRDLSTKFLACPLPRPDLITATTTTTTTADCSSFVHKSQWGLLSSASSVLSAPQSSAAAQPQAASALGFGFVNPASRKNNLRISSSLQDLSSYRQLDPEDGDVGIGIDVRSTHLKQPHFHLLGENGGGSSFSKEKPVQGGSPSFRKKKWVRAITLSLCFILIAFLIYLISMLIYSYWNQGSGKYYVVLDCGSTGTRVYVYHATFEHKGDSILPITVKSLGDGLQKKPSSQSGRAYDRMETEPGLDKLVYNLTGLKAAIKPLVSWALKQIPQHAHKSTSLFLYATAGVRRLPSADSKWLLDNALSILKTSPFLCQKDWVKTISGTEEAYYGWIALNYHSGILGSRPRKATYGALDLGGSSLQVTFESDRQLNSETSLYVRIGSVSHHLTAYSLAGYGLNEAFGKSVVHLFKKEFGSTKADLAKRKIELKHPCLHTGYKEQYMCSCCSSNQQEGGSPMINGQNSGKKGQSGVPVVLIGAPNWQECSALAKIAVNLSEWSNHSPALDCDVQPCALHDNIPRPYGHFYVISGFFVVYRFFNLTSEATLDDILEKGRDFCEKRWDVAKKSVAPQPFIEQYCFRAPYIASLLREGLHIRDNQITVGSGSITWTLGVALLEAGKGFSSRFGLHNLDLLQKKMNPIILIPVLLLSLCLVLFALSCVGNWIPRFFRKSYLPLFRHNSVSSASVLNIPSPFRFQRWSPINSGDGRVKTPLSPTIAGTQQSPFGLGYGLGDSNSGIRLMESSLYPSASSVSHSYSSSNLGQMQFDSSGLGHLETFEFSSWR</sequence>
<name>A0ACB9MZE4_BAUVA</name>
<evidence type="ECO:0000313" key="1">
    <source>
        <dbReference type="EMBL" id="KAI4327890.1"/>
    </source>
</evidence>
<proteinExistence type="predicted"/>
<evidence type="ECO:0000313" key="2">
    <source>
        <dbReference type="Proteomes" id="UP000828941"/>
    </source>
</evidence>
<gene>
    <name evidence="1" type="ORF">L6164_020301</name>
</gene>
<dbReference type="EMBL" id="CM039433">
    <property type="protein sequence ID" value="KAI4327890.1"/>
    <property type="molecule type" value="Genomic_DNA"/>
</dbReference>
<dbReference type="Proteomes" id="UP000828941">
    <property type="component" value="Chromosome 8"/>
</dbReference>
<protein>
    <submittedName>
        <fullName evidence="1">Uncharacterized protein</fullName>
    </submittedName>
</protein>
<organism evidence="1 2">
    <name type="scientific">Bauhinia variegata</name>
    <name type="common">Purple orchid tree</name>
    <name type="synonym">Phanera variegata</name>
    <dbReference type="NCBI Taxonomy" id="167791"/>
    <lineage>
        <taxon>Eukaryota</taxon>
        <taxon>Viridiplantae</taxon>
        <taxon>Streptophyta</taxon>
        <taxon>Embryophyta</taxon>
        <taxon>Tracheophyta</taxon>
        <taxon>Spermatophyta</taxon>
        <taxon>Magnoliopsida</taxon>
        <taxon>eudicotyledons</taxon>
        <taxon>Gunneridae</taxon>
        <taxon>Pentapetalae</taxon>
        <taxon>rosids</taxon>
        <taxon>fabids</taxon>
        <taxon>Fabales</taxon>
        <taxon>Fabaceae</taxon>
        <taxon>Cercidoideae</taxon>
        <taxon>Cercideae</taxon>
        <taxon>Bauhiniinae</taxon>
        <taxon>Bauhinia</taxon>
    </lineage>
</organism>
<accession>A0ACB9MZE4</accession>
<comment type="caution">
    <text evidence="1">The sequence shown here is derived from an EMBL/GenBank/DDBJ whole genome shotgun (WGS) entry which is preliminary data.</text>
</comment>
<reference evidence="1 2" key="1">
    <citation type="journal article" date="2022" name="DNA Res.">
        <title>Chromosomal-level genome assembly of the orchid tree Bauhinia variegata (Leguminosae; Cercidoideae) supports the allotetraploid origin hypothesis of Bauhinia.</title>
        <authorList>
            <person name="Zhong Y."/>
            <person name="Chen Y."/>
            <person name="Zheng D."/>
            <person name="Pang J."/>
            <person name="Liu Y."/>
            <person name="Luo S."/>
            <person name="Meng S."/>
            <person name="Qian L."/>
            <person name="Wei D."/>
            <person name="Dai S."/>
            <person name="Zhou R."/>
        </authorList>
    </citation>
    <scope>NUCLEOTIDE SEQUENCE [LARGE SCALE GENOMIC DNA]</scope>
    <source>
        <strain evidence="1">BV-YZ2020</strain>
    </source>
</reference>